<dbReference type="Gene3D" id="3.30.420.10">
    <property type="entry name" value="Ribonuclease H-like superfamily/Ribonuclease H"/>
    <property type="match status" value="1"/>
</dbReference>
<feature type="compositionally biased region" description="Basic and acidic residues" evidence="1">
    <location>
        <begin position="916"/>
        <end position="925"/>
    </location>
</feature>
<dbReference type="SUPFAM" id="SSF53098">
    <property type="entry name" value="Ribonuclease H-like"/>
    <property type="match status" value="1"/>
</dbReference>
<dbReference type="Pfam" id="PF17921">
    <property type="entry name" value="Integrase_H2C2"/>
    <property type="match status" value="1"/>
</dbReference>
<evidence type="ECO:0000313" key="3">
    <source>
        <dbReference type="EMBL" id="KAL3686474.1"/>
    </source>
</evidence>
<dbReference type="InterPro" id="IPR001584">
    <property type="entry name" value="Integrase_cat-core"/>
</dbReference>
<feature type="region of interest" description="Disordered" evidence="1">
    <location>
        <begin position="896"/>
        <end position="931"/>
    </location>
</feature>
<gene>
    <name evidence="3" type="ORF">R1sor_009048</name>
</gene>
<dbReference type="InterPro" id="IPR036397">
    <property type="entry name" value="RNaseH_sf"/>
</dbReference>
<dbReference type="InterPro" id="IPR050951">
    <property type="entry name" value="Retrovirus_Pol_polyprotein"/>
</dbReference>
<reference evidence="3 4" key="1">
    <citation type="submission" date="2024-09" db="EMBL/GenBank/DDBJ databases">
        <title>Chromosome-scale assembly of Riccia sorocarpa.</title>
        <authorList>
            <person name="Paukszto L."/>
        </authorList>
    </citation>
    <scope>NUCLEOTIDE SEQUENCE [LARGE SCALE GENOMIC DNA]</scope>
    <source>
        <strain evidence="3">LP-2024</strain>
        <tissue evidence="3">Aerial parts of the thallus</tissue>
    </source>
</reference>
<dbReference type="InterPro" id="IPR041588">
    <property type="entry name" value="Integrase_H2C2"/>
</dbReference>
<dbReference type="Pfam" id="PF00665">
    <property type="entry name" value="rve"/>
    <property type="match status" value="1"/>
</dbReference>
<dbReference type="InterPro" id="IPR012337">
    <property type="entry name" value="RNaseH-like_sf"/>
</dbReference>
<dbReference type="CDD" id="cd01647">
    <property type="entry name" value="RT_LTR"/>
    <property type="match status" value="1"/>
</dbReference>
<organism evidence="3 4">
    <name type="scientific">Riccia sorocarpa</name>
    <dbReference type="NCBI Taxonomy" id="122646"/>
    <lineage>
        <taxon>Eukaryota</taxon>
        <taxon>Viridiplantae</taxon>
        <taxon>Streptophyta</taxon>
        <taxon>Embryophyta</taxon>
        <taxon>Marchantiophyta</taxon>
        <taxon>Marchantiopsida</taxon>
        <taxon>Marchantiidae</taxon>
        <taxon>Marchantiales</taxon>
        <taxon>Ricciaceae</taxon>
        <taxon>Riccia</taxon>
    </lineage>
</organism>
<evidence type="ECO:0000256" key="1">
    <source>
        <dbReference type="SAM" id="MobiDB-lite"/>
    </source>
</evidence>
<dbReference type="Pfam" id="PF00078">
    <property type="entry name" value="RVT_1"/>
    <property type="match status" value="1"/>
</dbReference>
<proteinExistence type="predicted"/>
<dbReference type="Gene3D" id="1.10.340.70">
    <property type="match status" value="1"/>
</dbReference>
<name>A0ABD3H7H1_9MARC</name>
<protein>
    <recommendedName>
        <fullName evidence="2">Integrase catalytic domain-containing protein</fullName>
    </recommendedName>
</protein>
<evidence type="ECO:0000313" key="4">
    <source>
        <dbReference type="Proteomes" id="UP001633002"/>
    </source>
</evidence>
<accession>A0ABD3H7H1</accession>
<sequence length="1189" mass="135730">MYPSDPGSSSDHEGDEVLMMKTLDSLWHPDHDDEDDTLLAHLAQCFHIQITKAHVYTALPSLISMRIYTPQSTTPLHRRTTALTMRGKITSFQDTLMTPLFKTRPEFVQTLTTEVVRELNLINSIPTVTTASTPKAQEGVAARLRDFREEWLLHLTEESSSSSEEKWSTTDENTPTKSPWLPDKGKLVIEENSDIIPDVPDDELRTYFTRKHTQGATDMVHPRLPIEDEFIKLNISCGDSEPRYINVSANIPVDQLPTFQELFREYRDIFAYTYKELLGAPTRCQHRIPLREGSRFMDGFNGYNQIGIAPEDQYKTTFVMQWSTFVYRVMPFGLQNAPATFQRYMMNSFLPLSDQLKLYLDDLCAHGPRGTHIATLRATFKACRKAKISLNPDKCFFGASYGPLLGLLVSRAGTSINPRKIECILQIPIPETVRDIHLSTGKTKTFHLNALDFTVMSGTFYRMGPDHVLRRVLDTEEIPVVLKSCHFDEAGGHFSGELTARKIYLAGYWWSTVHKDCDNYVKRCNACQRQSRQVSRYAALLSPMLVARPFQKWGIDFIGPINQPSRNTRHKYIIVATDYVTKWAEAASFTRARGSITIQFLHHNIISRFGVPITIITDNGTHFLNDAVEELAEAYGIEHRRSTPYHPQTNGQVERTNGILVNVLKKTVALNPTDWDRKLIGAIWAYRTTYKVITGHTPFQLVYGQEAILPVEFSIPTLRVLTSYHPPGTSDLIEGGHPPVDPLTERVHSLYQLTEKHIQALYTQYVIQAMRKQQFDQKVKHKDIRKNDLVLKYNNRISRFPAKFATQWLGLYLVQEVFDNGTIQLSTLQEEFLPAKTNVEKIRLYNPHYILEIVPVTRVPADRERSVFHISTFIEPHGELITTEAPRRKKLKIRRASHGRRSLRKRGETTTTVKTHGHDNRDATLRDNSGTSIHDNCDATLRDNRGKSIQDDRDMLDQRKRKTREITDIHTVGCRQLQKSGGNNCHADIERTHAQIGLHIVGRQLTNDLLLQGIPITRKKCRYKPVTSSDEELFRERKQQNVELSSSRSHISASLQSVVIVPREQTGRTNDCEGAIDCFVVDMVDPKTIGKRRRGGTVPVNPGVYFARPSLYDLRNLAEGTKTIVRNSGLWHFLSRKHKLPTFDENALEEWLATIEAPTDDTIRLMHPTQTGLLVVIDASVIRRVFLLP</sequence>
<feature type="compositionally biased region" description="Basic and acidic residues" evidence="1">
    <location>
        <begin position="156"/>
        <end position="169"/>
    </location>
</feature>
<dbReference type="InterPro" id="IPR043128">
    <property type="entry name" value="Rev_trsase/Diguanyl_cyclase"/>
</dbReference>
<dbReference type="PANTHER" id="PTHR37984:SF5">
    <property type="entry name" value="PROTEIN NYNRIN-LIKE"/>
    <property type="match status" value="1"/>
</dbReference>
<dbReference type="SUPFAM" id="SSF56672">
    <property type="entry name" value="DNA/RNA polymerases"/>
    <property type="match status" value="1"/>
</dbReference>
<dbReference type="PANTHER" id="PTHR37984">
    <property type="entry name" value="PROTEIN CBG26694"/>
    <property type="match status" value="1"/>
</dbReference>
<dbReference type="PROSITE" id="PS50994">
    <property type="entry name" value="INTEGRASE"/>
    <property type="match status" value="1"/>
</dbReference>
<dbReference type="InterPro" id="IPR043502">
    <property type="entry name" value="DNA/RNA_pol_sf"/>
</dbReference>
<dbReference type="AlphaFoldDB" id="A0ABD3H7H1"/>
<evidence type="ECO:0000259" key="2">
    <source>
        <dbReference type="PROSITE" id="PS50994"/>
    </source>
</evidence>
<dbReference type="Gene3D" id="3.30.70.270">
    <property type="match status" value="1"/>
</dbReference>
<dbReference type="Proteomes" id="UP001633002">
    <property type="component" value="Unassembled WGS sequence"/>
</dbReference>
<feature type="region of interest" description="Disordered" evidence="1">
    <location>
        <begin position="156"/>
        <end position="183"/>
    </location>
</feature>
<feature type="domain" description="Integrase catalytic" evidence="2">
    <location>
        <begin position="545"/>
        <end position="706"/>
    </location>
</feature>
<dbReference type="InterPro" id="IPR000477">
    <property type="entry name" value="RT_dom"/>
</dbReference>
<comment type="caution">
    <text evidence="3">The sequence shown here is derived from an EMBL/GenBank/DDBJ whole genome shotgun (WGS) entry which is preliminary data.</text>
</comment>
<keyword evidence="4" id="KW-1185">Reference proteome</keyword>
<dbReference type="EMBL" id="JBJQOH010000005">
    <property type="protein sequence ID" value="KAL3686474.1"/>
    <property type="molecule type" value="Genomic_DNA"/>
</dbReference>